<dbReference type="OrthoDB" id="2409325at2759"/>
<accession>A0A0H2SCC1</accession>
<gene>
    <name evidence="3" type="ORF">SCHPADRAFT_920576</name>
</gene>
<organism evidence="3 4">
    <name type="scientific">Schizopora paradoxa</name>
    <dbReference type="NCBI Taxonomy" id="27342"/>
    <lineage>
        <taxon>Eukaryota</taxon>
        <taxon>Fungi</taxon>
        <taxon>Dikarya</taxon>
        <taxon>Basidiomycota</taxon>
        <taxon>Agaricomycotina</taxon>
        <taxon>Agaricomycetes</taxon>
        <taxon>Hymenochaetales</taxon>
        <taxon>Schizoporaceae</taxon>
        <taxon>Schizopora</taxon>
    </lineage>
</organism>
<evidence type="ECO:0000313" key="4">
    <source>
        <dbReference type="Proteomes" id="UP000053477"/>
    </source>
</evidence>
<reference evidence="3 4" key="1">
    <citation type="submission" date="2015-04" db="EMBL/GenBank/DDBJ databases">
        <title>Complete genome sequence of Schizopora paradoxa KUC8140, a cosmopolitan wood degrader in East Asia.</title>
        <authorList>
            <consortium name="DOE Joint Genome Institute"/>
            <person name="Min B."/>
            <person name="Park H."/>
            <person name="Jang Y."/>
            <person name="Kim J.-J."/>
            <person name="Kim K.H."/>
            <person name="Pangilinan J."/>
            <person name="Lipzen A."/>
            <person name="Riley R."/>
            <person name="Grigoriev I.V."/>
            <person name="Spatafora J.W."/>
            <person name="Choi I.-G."/>
        </authorList>
    </citation>
    <scope>NUCLEOTIDE SEQUENCE [LARGE SCALE GENOMIC DNA]</scope>
    <source>
        <strain evidence="3 4">KUC8140</strain>
    </source>
</reference>
<sequence length="568" mass="60391">MSVEPQVAKRVVPGAPPPAPLTKAQKKKRRTVKKDEGNDEPVTIANSHDAALVDKAPSESDIKSGEVADVLVAHEEAPTNTVVADEVEVDGPKTSPVIEMLGKRLKTLGKKIARIHTYSSRPASELNEDQKKTLATLPSLEAAHKELEEIKKSVEAIELDEVRAEARRRAEAERAEKIRITQALEEAQRAHVVRAAQLLDFLNLHFSLANSDPSIQALNLAEQELAAIDSAGQVLLHRGHESKHDVLTGFFVGDGDIVGVPYLRLLEMTEAHMNPVEPELASTETEEVVDVEVTNVEVVLDQLEEEPLEEPEVAVTAIPPVGTMPSGLTGSTSFTFMQESELENDPVSFESGAEWVDKEEIAEVTETVTVIGDSNGDVEAVIEVTETVIKPSNGASWADDEGDLPPIEDIHAHFGTSGSATPAADPAVDAVPQQPANAWGSVPSAPAAASEAPAANGAGESYVDEEGFVQTRGGRGRARGGFRGRGGERGGYRGGRGGGERGGFRGGHRGEFRGGDRGGRGRPDNHGQWRGGSDGEFRGRGRGRGRGGDRGGDRGGYRGGRPDGEAPQ</sequence>
<name>A0A0H2SCC1_9AGAM</name>
<keyword evidence="4" id="KW-1185">Reference proteome</keyword>
<evidence type="ECO:0000256" key="2">
    <source>
        <dbReference type="SAM" id="MobiDB-lite"/>
    </source>
</evidence>
<dbReference type="EMBL" id="KQ085941">
    <property type="protein sequence ID" value="KLO14586.1"/>
    <property type="molecule type" value="Genomic_DNA"/>
</dbReference>
<dbReference type="AlphaFoldDB" id="A0A0H2SCC1"/>
<evidence type="ECO:0000256" key="1">
    <source>
        <dbReference type="SAM" id="Coils"/>
    </source>
</evidence>
<evidence type="ECO:0000313" key="3">
    <source>
        <dbReference type="EMBL" id="KLO14586.1"/>
    </source>
</evidence>
<dbReference type="Proteomes" id="UP000053477">
    <property type="component" value="Unassembled WGS sequence"/>
</dbReference>
<dbReference type="STRING" id="27342.A0A0H2SCC1"/>
<proteinExistence type="predicted"/>
<keyword evidence="1" id="KW-0175">Coiled coil</keyword>
<feature type="coiled-coil region" evidence="1">
    <location>
        <begin position="140"/>
        <end position="190"/>
    </location>
</feature>
<feature type="compositionally biased region" description="Basic and acidic residues" evidence="2">
    <location>
        <begin position="498"/>
        <end position="539"/>
    </location>
</feature>
<feature type="region of interest" description="Disordered" evidence="2">
    <location>
        <begin position="1"/>
        <end position="61"/>
    </location>
</feature>
<dbReference type="InParanoid" id="A0A0H2SCC1"/>
<feature type="compositionally biased region" description="Basic and acidic residues" evidence="2">
    <location>
        <begin position="546"/>
        <end position="568"/>
    </location>
</feature>
<feature type="compositionally biased region" description="Low complexity" evidence="2">
    <location>
        <begin position="433"/>
        <end position="459"/>
    </location>
</feature>
<protein>
    <submittedName>
        <fullName evidence="3">Uncharacterized protein</fullName>
    </submittedName>
</protein>
<feature type="region of interest" description="Disordered" evidence="2">
    <location>
        <begin position="433"/>
        <end position="568"/>
    </location>
</feature>